<proteinExistence type="predicted"/>
<dbReference type="EMBL" id="KN835364">
    <property type="protein sequence ID" value="KIK38985.1"/>
    <property type="molecule type" value="Genomic_DNA"/>
</dbReference>
<reference evidence="2 3" key="1">
    <citation type="submission" date="2014-04" db="EMBL/GenBank/DDBJ databases">
        <authorList>
            <consortium name="DOE Joint Genome Institute"/>
            <person name="Kuo A."/>
            <person name="Ruytinx J."/>
            <person name="Rineau F."/>
            <person name="Colpaert J."/>
            <person name="Kohler A."/>
            <person name="Nagy L.G."/>
            <person name="Floudas D."/>
            <person name="Copeland A."/>
            <person name="Barry K.W."/>
            <person name="Cichocki N."/>
            <person name="Veneault-Fourrey C."/>
            <person name="LaButti K."/>
            <person name="Lindquist E.A."/>
            <person name="Lipzen A."/>
            <person name="Lundell T."/>
            <person name="Morin E."/>
            <person name="Murat C."/>
            <person name="Sun H."/>
            <person name="Tunlid A."/>
            <person name="Henrissat B."/>
            <person name="Grigoriev I.V."/>
            <person name="Hibbett D.S."/>
            <person name="Martin F."/>
            <person name="Nordberg H.P."/>
            <person name="Cantor M.N."/>
            <person name="Hua S.X."/>
        </authorList>
    </citation>
    <scope>NUCLEOTIDE SEQUENCE [LARGE SCALE GENOMIC DNA]</scope>
    <source>
        <strain evidence="2 3">UH-Slu-Lm8-n1</strain>
    </source>
</reference>
<evidence type="ECO:0000313" key="3">
    <source>
        <dbReference type="Proteomes" id="UP000054485"/>
    </source>
</evidence>
<evidence type="ECO:0000256" key="1">
    <source>
        <dbReference type="SAM" id="MobiDB-lite"/>
    </source>
</evidence>
<organism evidence="2 3">
    <name type="scientific">Suillus luteus UH-Slu-Lm8-n1</name>
    <dbReference type="NCBI Taxonomy" id="930992"/>
    <lineage>
        <taxon>Eukaryota</taxon>
        <taxon>Fungi</taxon>
        <taxon>Dikarya</taxon>
        <taxon>Basidiomycota</taxon>
        <taxon>Agaricomycotina</taxon>
        <taxon>Agaricomycetes</taxon>
        <taxon>Agaricomycetidae</taxon>
        <taxon>Boletales</taxon>
        <taxon>Suillineae</taxon>
        <taxon>Suillaceae</taxon>
        <taxon>Suillus</taxon>
    </lineage>
</organism>
<evidence type="ECO:0000313" key="2">
    <source>
        <dbReference type="EMBL" id="KIK38985.1"/>
    </source>
</evidence>
<sequence>MFASVHGRGTELADNSHQEGNNTRLFGSPTLVVALYGAQNTKGRKHRVAVWSIDAWLN</sequence>
<name>A0A0C9ZN33_9AGAM</name>
<dbReference type="AlphaFoldDB" id="A0A0C9ZN33"/>
<keyword evidence="3" id="KW-1185">Reference proteome</keyword>
<dbReference type="HOGENOM" id="CLU_2980642_0_0_1"/>
<protein>
    <submittedName>
        <fullName evidence="2">Uncharacterized protein</fullName>
    </submittedName>
</protein>
<reference evidence="3" key="2">
    <citation type="submission" date="2015-01" db="EMBL/GenBank/DDBJ databases">
        <title>Evolutionary Origins and Diversification of the Mycorrhizal Mutualists.</title>
        <authorList>
            <consortium name="DOE Joint Genome Institute"/>
            <consortium name="Mycorrhizal Genomics Consortium"/>
            <person name="Kohler A."/>
            <person name="Kuo A."/>
            <person name="Nagy L.G."/>
            <person name="Floudas D."/>
            <person name="Copeland A."/>
            <person name="Barry K.W."/>
            <person name="Cichocki N."/>
            <person name="Veneault-Fourrey C."/>
            <person name="LaButti K."/>
            <person name="Lindquist E.A."/>
            <person name="Lipzen A."/>
            <person name="Lundell T."/>
            <person name="Morin E."/>
            <person name="Murat C."/>
            <person name="Riley R."/>
            <person name="Ohm R."/>
            <person name="Sun H."/>
            <person name="Tunlid A."/>
            <person name="Henrissat B."/>
            <person name="Grigoriev I.V."/>
            <person name="Hibbett D.S."/>
            <person name="Martin F."/>
        </authorList>
    </citation>
    <scope>NUCLEOTIDE SEQUENCE [LARGE SCALE GENOMIC DNA]</scope>
    <source>
        <strain evidence="3">UH-Slu-Lm8-n1</strain>
    </source>
</reference>
<dbReference type="Proteomes" id="UP000054485">
    <property type="component" value="Unassembled WGS sequence"/>
</dbReference>
<feature type="region of interest" description="Disordered" evidence="1">
    <location>
        <begin position="1"/>
        <end position="23"/>
    </location>
</feature>
<accession>A0A0C9ZN33</accession>
<dbReference type="InParanoid" id="A0A0C9ZN33"/>
<gene>
    <name evidence="2" type="ORF">CY34DRAFT_808804</name>
</gene>
<feature type="compositionally biased region" description="Basic and acidic residues" evidence="1">
    <location>
        <begin position="8"/>
        <end position="17"/>
    </location>
</feature>